<feature type="repeat" description="WD" evidence="5">
    <location>
        <begin position="646"/>
        <end position="680"/>
    </location>
</feature>
<dbReference type="Gene3D" id="2.130.10.10">
    <property type="entry name" value="YVTN repeat-like/Quinoprotein amine dehydrogenase"/>
    <property type="match status" value="2"/>
</dbReference>
<keyword evidence="4" id="KW-0677">Repeat</keyword>
<dbReference type="Proteomes" id="UP001224775">
    <property type="component" value="Unassembled WGS sequence"/>
</dbReference>
<gene>
    <name evidence="7" type="ORF">QTG54_006154</name>
</gene>
<feature type="compositionally biased region" description="Acidic residues" evidence="6">
    <location>
        <begin position="142"/>
        <end position="163"/>
    </location>
</feature>
<keyword evidence="3 5" id="KW-0853">WD repeat</keyword>
<dbReference type="GO" id="GO:0005868">
    <property type="term" value="C:cytoplasmic dynein complex"/>
    <property type="evidence" value="ECO:0007669"/>
    <property type="project" value="TreeGrafter"/>
</dbReference>
<dbReference type="GO" id="GO:0045504">
    <property type="term" value="F:dynein heavy chain binding"/>
    <property type="evidence" value="ECO:0007669"/>
    <property type="project" value="TreeGrafter"/>
</dbReference>
<evidence type="ECO:0000256" key="2">
    <source>
        <dbReference type="ARBA" id="ARBA00022490"/>
    </source>
</evidence>
<feature type="compositionally biased region" description="Low complexity" evidence="6">
    <location>
        <begin position="32"/>
        <end position="49"/>
    </location>
</feature>
<proteinExistence type="predicted"/>
<feature type="compositionally biased region" description="Acidic residues" evidence="6">
    <location>
        <begin position="259"/>
        <end position="271"/>
    </location>
</feature>
<dbReference type="InterPro" id="IPR015943">
    <property type="entry name" value="WD40/YVTN_repeat-like_dom_sf"/>
</dbReference>
<feature type="compositionally biased region" description="Polar residues" evidence="6">
    <location>
        <begin position="105"/>
        <end position="118"/>
    </location>
</feature>
<dbReference type="GO" id="GO:0045503">
    <property type="term" value="F:dynein light chain binding"/>
    <property type="evidence" value="ECO:0007669"/>
    <property type="project" value="TreeGrafter"/>
</dbReference>
<dbReference type="PROSITE" id="PS50082">
    <property type="entry name" value="WD_REPEATS_2"/>
    <property type="match status" value="1"/>
</dbReference>
<organism evidence="7 8">
    <name type="scientific">Skeletonema marinoi</name>
    <dbReference type="NCBI Taxonomy" id="267567"/>
    <lineage>
        <taxon>Eukaryota</taxon>
        <taxon>Sar</taxon>
        <taxon>Stramenopiles</taxon>
        <taxon>Ochrophyta</taxon>
        <taxon>Bacillariophyta</taxon>
        <taxon>Coscinodiscophyceae</taxon>
        <taxon>Thalassiosirophycidae</taxon>
        <taxon>Thalassiosirales</taxon>
        <taxon>Skeletonemataceae</taxon>
        <taxon>Skeletonema</taxon>
        <taxon>Skeletonema marinoi-dohrnii complex</taxon>
    </lineage>
</organism>
<sequence length="767" mass="81117">MADDDSRTARQKALAEKKRRLEEIKARRQNRPSATTAASASPAAAATASGGNHNLDDYIDSLLKTSTPGLSGVNAAADTVVEESTDASEVVASSNISEERENDNQQHGGDNDASNTAATMVPPPQQQQQQPKVETFEIATQCEEDDFPPPSLVDDEGVEEEKEDTSNDHDETNDGDLNNVVNSNSITTMEQTMAQLSLEEKQNLLTSPPFNHFLSTASKRVERLLGASDEGLMYGLFKEKGSWGNTDFSMDYAAQDSKEADDDNLEDEEEQQQAFQSGGFFTAKATYACPKWTNGRNVTDIEWCPSHKEWVLASYNNVVQHHPSSSAATAGGAVATRNLSPNEQFSSAFTTHSSSSIPNEGIIAIYNLTMPERPEHIFCSGCPIVHSQFHPVEHPKLILGGGTSGQVLVWDARVGRYPVQRSSIGSGGHDVELVGMKVLGGGSGGNEGGSGIAAAGGGSLSTCKLVTASSDGKVNYWSVSNLRDPVETVKVDANLSCLDVLQYGSSEGVVCGDERGGMHAIFASSGRDGSGGGGGGGASSKRVVRTIHPGGVFGNKNLDDATSLEGDDEALDSGHYGMVTAVAARPAIVNNANTRSSMKETTTPSSSGMSKGFLRGAGGLLVTTGVDWSTKLWAPGYTDAPLMSFLSNSYDYMSDVQWSPVHPSVFATASSNGTVNIWNLAASLDQPISGTEGISIDEFSGADSATASSSSRQGLNRLKWSADGRRMAVASGDKMHVLGVGEDVWKTKGDEEGKVMNNLLSRGLIQE</sequence>
<keyword evidence="8" id="KW-1185">Reference proteome</keyword>
<evidence type="ECO:0000256" key="1">
    <source>
        <dbReference type="ARBA" id="ARBA00004496"/>
    </source>
</evidence>
<keyword evidence="2" id="KW-0963">Cytoplasm</keyword>
<dbReference type="PANTHER" id="PTHR12442">
    <property type="entry name" value="DYNEIN INTERMEDIATE CHAIN"/>
    <property type="match status" value="1"/>
</dbReference>
<reference evidence="7" key="1">
    <citation type="submission" date="2023-06" db="EMBL/GenBank/DDBJ databases">
        <title>Survivors Of The Sea: Transcriptome response of Skeletonema marinoi to long-term dormancy.</title>
        <authorList>
            <person name="Pinder M.I.M."/>
            <person name="Kourtchenko O."/>
            <person name="Robertson E.K."/>
            <person name="Larsson T."/>
            <person name="Maumus F."/>
            <person name="Osuna-Cruz C.M."/>
            <person name="Vancaester E."/>
            <person name="Stenow R."/>
            <person name="Vandepoele K."/>
            <person name="Ploug H."/>
            <person name="Bruchert V."/>
            <person name="Godhe A."/>
            <person name="Topel M."/>
        </authorList>
    </citation>
    <scope>NUCLEOTIDE SEQUENCE</scope>
    <source>
        <strain evidence="7">R05AC</strain>
    </source>
</reference>
<dbReference type="SUPFAM" id="SSF50978">
    <property type="entry name" value="WD40 repeat-like"/>
    <property type="match status" value="1"/>
</dbReference>
<comment type="caution">
    <text evidence="7">The sequence shown here is derived from an EMBL/GenBank/DDBJ whole genome shotgun (WGS) entry which is preliminary data.</text>
</comment>
<evidence type="ECO:0000256" key="6">
    <source>
        <dbReference type="SAM" id="MobiDB-lite"/>
    </source>
</evidence>
<name>A0AAD9DFA5_9STRA</name>
<feature type="compositionally biased region" description="Basic and acidic residues" evidence="6">
    <location>
        <begin position="1"/>
        <end position="26"/>
    </location>
</feature>
<dbReference type="GO" id="GO:0010970">
    <property type="term" value="P:transport along microtubule"/>
    <property type="evidence" value="ECO:0007669"/>
    <property type="project" value="TreeGrafter"/>
</dbReference>
<dbReference type="EMBL" id="JATAAI010000009">
    <property type="protein sequence ID" value="KAK1743533.1"/>
    <property type="molecule type" value="Genomic_DNA"/>
</dbReference>
<dbReference type="GO" id="GO:0005737">
    <property type="term" value="C:cytoplasm"/>
    <property type="evidence" value="ECO:0007669"/>
    <property type="project" value="UniProtKB-SubCell"/>
</dbReference>
<dbReference type="SMART" id="SM00320">
    <property type="entry name" value="WD40"/>
    <property type="match status" value="5"/>
</dbReference>
<feature type="region of interest" description="Disordered" evidence="6">
    <location>
        <begin position="1"/>
        <end position="179"/>
    </location>
</feature>
<protein>
    <submittedName>
        <fullName evidence="7">Cytoplasmic dynein intermediate chain-like protein</fullName>
    </submittedName>
</protein>
<accession>A0AAD9DFA5</accession>
<dbReference type="InterPro" id="IPR036322">
    <property type="entry name" value="WD40_repeat_dom_sf"/>
</dbReference>
<evidence type="ECO:0000256" key="4">
    <source>
        <dbReference type="ARBA" id="ARBA00022737"/>
    </source>
</evidence>
<dbReference type="PANTHER" id="PTHR12442:SF22">
    <property type="entry name" value="CYTOPLASMIC DYNEIN 1 INTERMEDIATE CHAIN-RELATED"/>
    <property type="match status" value="1"/>
</dbReference>
<evidence type="ECO:0000313" key="7">
    <source>
        <dbReference type="EMBL" id="KAK1743533.1"/>
    </source>
</evidence>
<dbReference type="AlphaFoldDB" id="A0AAD9DFA5"/>
<evidence type="ECO:0000313" key="8">
    <source>
        <dbReference type="Proteomes" id="UP001224775"/>
    </source>
</evidence>
<evidence type="ECO:0000256" key="5">
    <source>
        <dbReference type="PROSITE-ProRule" id="PRU00221"/>
    </source>
</evidence>
<dbReference type="InterPro" id="IPR050687">
    <property type="entry name" value="Dynein_IC"/>
</dbReference>
<feature type="region of interest" description="Disordered" evidence="6">
    <location>
        <begin position="257"/>
        <end position="276"/>
    </location>
</feature>
<dbReference type="InterPro" id="IPR001680">
    <property type="entry name" value="WD40_rpt"/>
</dbReference>
<comment type="subcellular location">
    <subcellularLocation>
        <location evidence="1">Cytoplasm</location>
    </subcellularLocation>
</comment>
<evidence type="ECO:0000256" key="3">
    <source>
        <dbReference type="ARBA" id="ARBA00022574"/>
    </source>
</evidence>